<gene>
    <name evidence="2" type="ORF">F5Z01DRAFT_673272</name>
</gene>
<dbReference type="AlphaFoldDB" id="A0A9P7ZP85"/>
<organism evidence="2 3">
    <name type="scientific">Emericellopsis atlantica</name>
    <dbReference type="NCBI Taxonomy" id="2614577"/>
    <lineage>
        <taxon>Eukaryota</taxon>
        <taxon>Fungi</taxon>
        <taxon>Dikarya</taxon>
        <taxon>Ascomycota</taxon>
        <taxon>Pezizomycotina</taxon>
        <taxon>Sordariomycetes</taxon>
        <taxon>Hypocreomycetidae</taxon>
        <taxon>Hypocreales</taxon>
        <taxon>Bionectriaceae</taxon>
        <taxon>Emericellopsis</taxon>
    </lineage>
</organism>
<dbReference type="GeneID" id="70295825"/>
<dbReference type="OrthoDB" id="2520703at2759"/>
<dbReference type="InterPro" id="IPR032675">
    <property type="entry name" value="LRR_dom_sf"/>
</dbReference>
<sequence length="507" mass="56803">MSATPHLPNEVLAQIFGYFECTLPVKEWWMNEVDVSPVATLKSLCLTCRAFRHVAQPLLFRNVIIWGRKDEATLFVKLMKALIGRPGLGHHVRTFSFGWYDEYEARNAGLSWPDVFDCMDHKLDLPPRFKAAMRSCCHEASGPDAAAAAMVFMPNLQLVDIMALSDDDLLSGMLSGRPDGVWPPSGGDSMQHQEALDGTSAKKGYANFGLPLLKEIRIQHPGNEMSTDILDVEGALLHPGVETVRTVGIHWTADNCTRDWCRDGKSTIRTLELRECIIDDEGLENMFQQCPALESLSIQLGDARRAFGIGEDEWYFDLRKIANVLQKHGSSLRTLNFHTQNSEDVVGGHGGQALRDLTGLRHLAFDKKDFMGSMMQGDTEPFLKDILPPNLETLYLHYDDMYNPSSYATAARHKAMEQELHFVITCGQFPNLREIKLEQHLHDNAPFEYSIMGWTCKVFTEDLWHRPVSTGCARTIIALTREHQRQDIAASAGTGVGFVSNSHELAG</sequence>
<dbReference type="RefSeq" id="XP_046119245.1">
    <property type="nucleotide sequence ID" value="XM_046264922.1"/>
</dbReference>
<dbReference type="Proteomes" id="UP000887229">
    <property type="component" value="Unassembled WGS sequence"/>
</dbReference>
<dbReference type="Gene3D" id="3.80.10.10">
    <property type="entry name" value="Ribonuclease Inhibitor"/>
    <property type="match status" value="1"/>
</dbReference>
<proteinExistence type="predicted"/>
<reference evidence="2" key="1">
    <citation type="journal article" date="2021" name="IMA Fungus">
        <title>Genomic characterization of three marine fungi, including Emericellopsis atlantica sp. nov. with signatures of a generalist lifestyle and marine biomass degradation.</title>
        <authorList>
            <person name="Hagestad O.C."/>
            <person name="Hou L."/>
            <person name="Andersen J.H."/>
            <person name="Hansen E.H."/>
            <person name="Altermark B."/>
            <person name="Li C."/>
            <person name="Kuhnert E."/>
            <person name="Cox R.J."/>
            <person name="Crous P.W."/>
            <person name="Spatafora J.W."/>
            <person name="Lail K."/>
            <person name="Amirebrahimi M."/>
            <person name="Lipzen A."/>
            <person name="Pangilinan J."/>
            <person name="Andreopoulos W."/>
            <person name="Hayes R.D."/>
            <person name="Ng V."/>
            <person name="Grigoriev I.V."/>
            <person name="Jackson S.A."/>
            <person name="Sutton T.D.S."/>
            <person name="Dobson A.D.W."/>
            <person name="Rama T."/>
        </authorList>
    </citation>
    <scope>NUCLEOTIDE SEQUENCE</scope>
    <source>
        <strain evidence="2">TS7</strain>
    </source>
</reference>
<evidence type="ECO:0000259" key="1">
    <source>
        <dbReference type="Pfam" id="PF12937"/>
    </source>
</evidence>
<evidence type="ECO:0000313" key="2">
    <source>
        <dbReference type="EMBL" id="KAG9255321.1"/>
    </source>
</evidence>
<name>A0A9P7ZP85_9HYPO</name>
<feature type="domain" description="F-box" evidence="1">
    <location>
        <begin position="5"/>
        <end position="63"/>
    </location>
</feature>
<dbReference type="Pfam" id="PF12937">
    <property type="entry name" value="F-box-like"/>
    <property type="match status" value="1"/>
</dbReference>
<protein>
    <recommendedName>
        <fullName evidence="1">F-box domain-containing protein</fullName>
    </recommendedName>
</protein>
<comment type="caution">
    <text evidence="2">The sequence shown here is derived from an EMBL/GenBank/DDBJ whole genome shotgun (WGS) entry which is preliminary data.</text>
</comment>
<evidence type="ECO:0000313" key="3">
    <source>
        <dbReference type="Proteomes" id="UP000887229"/>
    </source>
</evidence>
<accession>A0A9P7ZP85</accession>
<dbReference type="SUPFAM" id="SSF52047">
    <property type="entry name" value="RNI-like"/>
    <property type="match status" value="1"/>
</dbReference>
<dbReference type="InterPro" id="IPR001810">
    <property type="entry name" value="F-box_dom"/>
</dbReference>
<dbReference type="CDD" id="cd09917">
    <property type="entry name" value="F-box_SF"/>
    <property type="match status" value="1"/>
</dbReference>
<dbReference type="EMBL" id="MU251251">
    <property type="protein sequence ID" value="KAG9255321.1"/>
    <property type="molecule type" value="Genomic_DNA"/>
</dbReference>
<keyword evidence="3" id="KW-1185">Reference proteome</keyword>